<organism evidence="1">
    <name type="scientific">Paraprevotella clara</name>
    <dbReference type="NCBI Taxonomy" id="454154"/>
    <lineage>
        <taxon>Bacteria</taxon>
        <taxon>Pseudomonadati</taxon>
        <taxon>Bacteroidota</taxon>
        <taxon>Bacteroidia</taxon>
        <taxon>Bacteroidales</taxon>
        <taxon>Prevotellaceae</taxon>
        <taxon>Paraprevotella</taxon>
    </lineage>
</organism>
<evidence type="ECO:0000313" key="1">
    <source>
        <dbReference type="EMBL" id="VYU61579.1"/>
    </source>
</evidence>
<dbReference type="Pfam" id="PF05164">
    <property type="entry name" value="ZapA"/>
    <property type="match status" value="1"/>
</dbReference>
<protein>
    <submittedName>
        <fullName evidence="1">Cell division protein ZapA</fullName>
    </submittedName>
</protein>
<dbReference type="SUPFAM" id="SSF102829">
    <property type="entry name" value="Cell division protein ZapA-like"/>
    <property type="match status" value="1"/>
</dbReference>
<dbReference type="EMBL" id="CACRUT010000028">
    <property type="protein sequence ID" value="VYU61579.1"/>
    <property type="molecule type" value="Genomic_DNA"/>
</dbReference>
<dbReference type="AlphaFoldDB" id="A0A6N3GDH0"/>
<gene>
    <name evidence="1" type="ORF">PCLFYP37_03317</name>
</gene>
<reference evidence="1" key="1">
    <citation type="submission" date="2019-11" db="EMBL/GenBank/DDBJ databases">
        <authorList>
            <person name="Feng L."/>
        </authorList>
    </citation>
    <scope>NUCLEOTIDE SEQUENCE</scope>
    <source>
        <strain evidence="1">PclaraLFYP37</strain>
    </source>
</reference>
<dbReference type="RefSeq" id="WP_008620565.1">
    <property type="nucleotide sequence ID" value="NZ_CABMOJ010000028.1"/>
</dbReference>
<dbReference type="InterPro" id="IPR036192">
    <property type="entry name" value="Cell_div_ZapA-like_sf"/>
</dbReference>
<proteinExistence type="predicted"/>
<accession>A0A6N3GDH0</accession>
<dbReference type="GO" id="GO:0051301">
    <property type="term" value="P:cell division"/>
    <property type="evidence" value="ECO:0007669"/>
    <property type="project" value="UniProtKB-KW"/>
</dbReference>
<keyword evidence="1" id="KW-0132">Cell division</keyword>
<dbReference type="InterPro" id="IPR007838">
    <property type="entry name" value="Cell_div_ZapA-like"/>
</dbReference>
<name>A0A6N3GDH0_9BACT</name>
<dbReference type="GeneID" id="93557644"/>
<sequence length="100" mass="11527">MEVSEDFTITLRLGQQPLSITIRREDEEAYRAAEKLINQRYNSYAAQYPDQGNEIYLCMAALSIALSLKKNEFRNDTQPFVDSMKRMLDTLDETLGTKAQ</sequence>
<keyword evidence="1" id="KW-0131">Cell cycle</keyword>